<proteinExistence type="predicted"/>
<dbReference type="AlphaFoldDB" id="A0A803LEQ0"/>
<dbReference type="PROSITE" id="PS50181">
    <property type="entry name" value="FBOX"/>
    <property type="match status" value="1"/>
</dbReference>
<dbReference type="InterPro" id="IPR006566">
    <property type="entry name" value="FBD"/>
</dbReference>
<organism evidence="2 3">
    <name type="scientific">Chenopodium quinoa</name>
    <name type="common">Quinoa</name>
    <dbReference type="NCBI Taxonomy" id="63459"/>
    <lineage>
        <taxon>Eukaryota</taxon>
        <taxon>Viridiplantae</taxon>
        <taxon>Streptophyta</taxon>
        <taxon>Embryophyta</taxon>
        <taxon>Tracheophyta</taxon>
        <taxon>Spermatophyta</taxon>
        <taxon>Magnoliopsida</taxon>
        <taxon>eudicotyledons</taxon>
        <taxon>Gunneridae</taxon>
        <taxon>Pentapetalae</taxon>
        <taxon>Caryophyllales</taxon>
        <taxon>Chenopodiaceae</taxon>
        <taxon>Chenopodioideae</taxon>
        <taxon>Atripliceae</taxon>
        <taxon>Chenopodium</taxon>
    </lineage>
</organism>
<dbReference type="InterPro" id="IPR053781">
    <property type="entry name" value="F-box_AtFBL13-like"/>
</dbReference>
<dbReference type="Gramene" id="AUR62011656-RA">
    <property type="protein sequence ID" value="AUR62011656-RA:cds"/>
    <property type="gene ID" value="AUR62011656"/>
</dbReference>
<evidence type="ECO:0000259" key="1">
    <source>
        <dbReference type="PROSITE" id="PS50181"/>
    </source>
</evidence>
<dbReference type="Pfam" id="PF08387">
    <property type="entry name" value="FBD"/>
    <property type="match status" value="1"/>
</dbReference>
<accession>A0A803LEQ0</accession>
<reference evidence="2" key="1">
    <citation type="journal article" date="2017" name="Nature">
        <title>The genome of Chenopodium quinoa.</title>
        <authorList>
            <person name="Jarvis D.E."/>
            <person name="Ho Y.S."/>
            <person name="Lightfoot D.J."/>
            <person name="Schmoeckel S.M."/>
            <person name="Li B."/>
            <person name="Borm T.J.A."/>
            <person name="Ohyanagi H."/>
            <person name="Mineta K."/>
            <person name="Michell C.T."/>
            <person name="Saber N."/>
            <person name="Kharbatia N.M."/>
            <person name="Rupper R.R."/>
            <person name="Sharp A.R."/>
            <person name="Dally N."/>
            <person name="Boughton B.A."/>
            <person name="Woo Y.H."/>
            <person name="Gao G."/>
            <person name="Schijlen E.G.W.M."/>
            <person name="Guo X."/>
            <person name="Momin A.A."/>
            <person name="Negrao S."/>
            <person name="Al-Babili S."/>
            <person name="Gehring C."/>
            <person name="Roessner U."/>
            <person name="Jung C."/>
            <person name="Murphy K."/>
            <person name="Arold S.T."/>
            <person name="Gojobori T."/>
            <person name="van der Linden C.G."/>
            <person name="van Loo E.N."/>
            <person name="Jellen E.N."/>
            <person name="Maughan P.J."/>
            <person name="Tester M."/>
        </authorList>
    </citation>
    <scope>NUCLEOTIDE SEQUENCE [LARGE SCALE GENOMIC DNA]</scope>
    <source>
        <strain evidence="2">cv. PI 614886</strain>
    </source>
</reference>
<dbReference type="CDD" id="cd22160">
    <property type="entry name" value="F-box_AtFBL13-like"/>
    <property type="match status" value="1"/>
</dbReference>
<dbReference type="InterPro" id="IPR032675">
    <property type="entry name" value="LRR_dom_sf"/>
</dbReference>
<dbReference type="SUPFAM" id="SSF81383">
    <property type="entry name" value="F-box domain"/>
    <property type="match status" value="1"/>
</dbReference>
<dbReference type="SUPFAM" id="SSF52058">
    <property type="entry name" value="L domain-like"/>
    <property type="match status" value="1"/>
</dbReference>
<evidence type="ECO:0000313" key="2">
    <source>
        <dbReference type="EnsemblPlants" id="AUR62011656-RA:cds"/>
    </source>
</evidence>
<name>A0A803LEQ0_CHEQI</name>
<dbReference type="KEGG" id="cqi:110698846"/>
<dbReference type="OrthoDB" id="612216at2759"/>
<dbReference type="SMART" id="SM00579">
    <property type="entry name" value="FBD"/>
    <property type="match status" value="1"/>
</dbReference>
<dbReference type="InterPro" id="IPR055411">
    <property type="entry name" value="LRR_FXL15/At3g58940/PEG3-like"/>
</dbReference>
<evidence type="ECO:0000313" key="3">
    <source>
        <dbReference type="Proteomes" id="UP000596660"/>
    </source>
</evidence>
<protein>
    <recommendedName>
        <fullName evidence="1">F-box domain-containing protein</fullName>
    </recommendedName>
</protein>
<gene>
    <name evidence="2" type="primary">LOC110698846</name>
</gene>
<feature type="domain" description="F-box" evidence="1">
    <location>
        <begin position="20"/>
        <end position="68"/>
    </location>
</feature>
<dbReference type="InterPro" id="IPR036047">
    <property type="entry name" value="F-box-like_dom_sf"/>
</dbReference>
<dbReference type="Pfam" id="PF00646">
    <property type="entry name" value="F-box"/>
    <property type="match status" value="1"/>
</dbReference>
<dbReference type="PANTHER" id="PTHR31900">
    <property type="entry name" value="F-BOX/RNI SUPERFAMILY PROTEIN-RELATED"/>
    <property type="match status" value="1"/>
</dbReference>
<dbReference type="Proteomes" id="UP000596660">
    <property type="component" value="Unplaced"/>
</dbReference>
<reference evidence="2" key="2">
    <citation type="submission" date="2021-03" db="UniProtKB">
        <authorList>
            <consortium name="EnsemblPlants"/>
        </authorList>
    </citation>
    <scope>IDENTIFICATION</scope>
</reference>
<dbReference type="OMA" id="VEGWICT"/>
<sequence length="456" mass="52046">MRSSSKCFESSKKVKCDEGIDRINSLPDKILVHILSFLPTKHAVGSSILSRRWRYLFTLLTNFDFDETLTFGPNDHIGKLAVAKARILQSLGIEGLKWCSTFKDFVDRVLMLCKSTHISSFRLKCGLGFDCSNVNSWKQVALHRGVTELDISTLAYESSVLPLSLFVCETLVSLKIGGEFEMKFPACLLPHLKTLQLHSVTFSEACSLNRLISGCPVLEDLVLAGSWQYVETINISCPWLTSLTMDFSDIFMSCYHRTSVVLDLPNLLHFNYVDYLAEKYCIKNIKSLKDARIDILLDIENADWLTFSDSVLGLMNGVSSARHLYLSELGWSRCINWRDVLPDILHSSPMLEHLVFPEILLNRVLDDDYEDKKFWSRLRKSPYCLSSSLKTITIDCFHGFNEELEIAKYLVRHGKVLTKLIIYWQISSKKEYQDLMKLLKIGRLATKECAIEVGGY</sequence>
<dbReference type="InterPro" id="IPR050232">
    <property type="entry name" value="FBL13/AtMIF1-like"/>
</dbReference>
<dbReference type="RefSeq" id="XP_021732057.1">
    <property type="nucleotide sequence ID" value="XM_021876365.1"/>
</dbReference>
<dbReference type="EnsemblPlants" id="AUR62011656-RA">
    <property type="protein sequence ID" value="AUR62011656-RA:cds"/>
    <property type="gene ID" value="AUR62011656"/>
</dbReference>
<dbReference type="Gene3D" id="3.80.10.10">
    <property type="entry name" value="Ribonuclease Inhibitor"/>
    <property type="match status" value="1"/>
</dbReference>
<dbReference type="Pfam" id="PF24758">
    <property type="entry name" value="LRR_At5g56370"/>
    <property type="match status" value="1"/>
</dbReference>
<dbReference type="InterPro" id="IPR001810">
    <property type="entry name" value="F-box_dom"/>
</dbReference>
<keyword evidence="3" id="KW-1185">Reference proteome</keyword>
<dbReference type="GeneID" id="110698846"/>
<dbReference type="PANTHER" id="PTHR31900:SF27">
    <property type="entry name" value="FBD DOMAIN-CONTAINING PROTEIN"/>
    <property type="match status" value="1"/>
</dbReference>